<keyword evidence="5" id="KW-1003">Cell membrane</keyword>
<dbReference type="Gene3D" id="3.30.565.10">
    <property type="entry name" value="Histidine kinase-like ATPase, C-terminal domain"/>
    <property type="match status" value="1"/>
</dbReference>
<feature type="domain" description="Histidine kinase" evidence="15">
    <location>
        <begin position="1015"/>
        <end position="1248"/>
    </location>
</feature>
<keyword evidence="11" id="KW-0902">Two-component regulatory system</keyword>
<feature type="domain" description="PAS" evidence="16">
    <location>
        <begin position="564"/>
        <end position="637"/>
    </location>
</feature>
<dbReference type="PRINTS" id="PR00344">
    <property type="entry name" value="BCTRLSENSOR"/>
</dbReference>
<dbReference type="CDD" id="cd16922">
    <property type="entry name" value="HATPase_EvgS-ArcB-TorS-like"/>
    <property type="match status" value="1"/>
</dbReference>
<feature type="transmembrane region" description="Helical" evidence="13">
    <location>
        <begin position="20"/>
        <end position="42"/>
    </location>
</feature>
<dbReference type="Gene3D" id="3.30.450.20">
    <property type="entry name" value="PAS domain"/>
    <property type="match status" value="4"/>
</dbReference>
<evidence type="ECO:0000256" key="10">
    <source>
        <dbReference type="ARBA" id="ARBA00022989"/>
    </source>
</evidence>
<evidence type="ECO:0000256" key="9">
    <source>
        <dbReference type="ARBA" id="ARBA00022777"/>
    </source>
</evidence>
<dbReference type="PROSITE" id="PS50113">
    <property type="entry name" value="PAC"/>
    <property type="match status" value="3"/>
</dbReference>
<dbReference type="EMBL" id="CP003653">
    <property type="protein sequence ID" value="AFZ35219.1"/>
    <property type="molecule type" value="Genomic_DNA"/>
</dbReference>
<reference evidence="20" key="1">
    <citation type="journal article" date="2013" name="Proc. Natl. Acad. Sci. U.S.A.">
        <title>Improving the coverage of the cyanobacterial phylum using diversity-driven genome sequencing.</title>
        <authorList>
            <person name="Shih P.M."/>
            <person name="Wu D."/>
            <person name="Latifi A."/>
            <person name="Axen S.D."/>
            <person name="Fewer D.P."/>
            <person name="Talla E."/>
            <person name="Calteau A."/>
            <person name="Cai F."/>
            <person name="Tandeau de Marsac N."/>
            <person name="Rippka R."/>
            <person name="Herdman M."/>
            <person name="Sivonen K."/>
            <person name="Coursin T."/>
            <person name="Laurent T."/>
            <person name="Goodwin L."/>
            <person name="Nolan M."/>
            <person name="Davenport K.W."/>
            <person name="Han C.S."/>
            <person name="Rubin E.M."/>
            <person name="Eisen J.A."/>
            <person name="Woyke T."/>
            <person name="Gugger M."/>
            <person name="Kerfeld C.A."/>
        </authorList>
    </citation>
    <scope>NUCLEOTIDE SEQUENCE [LARGE SCALE GENOMIC DNA]</scope>
    <source>
        <strain evidence="20">ATCC 29371 / PCC 7437</strain>
    </source>
</reference>
<dbReference type="PROSITE" id="PS50046">
    <property type="entry name" value="PHYTOCHROME_2"/>
    <property type="match status" value="1"/>
</dbReference>
<dbReference type="EC" id="2.7.13.3" evidence="4"/>
<evidence type="ECO:0000256" key="8">
    <source>
        <dbReference type="ARBA" id="ARBA00022692"/>
    </source>
</evidence>
<dbReference type="PROSITE" id="PS50109">
    <property type="entry name" value="HIS_KIN"/>
    <property type="match status" value="1"/>
</dbReference>
<dbReference type="STRING" id="111780.Sta7437_1656"/>
<evidence type="ECO:0000259" key="16">
    <source>
        <dbReference type="PROSITE" id="PS50112"/>
    </source>
</evidence>
<dbReference type="PATRIC" id="fig|111780.3.peg.1726"/>
<feature type="domain" description="PAC" evidence="17">
    <location>
        <begin position="959"/>
        <end position="1011"/>
    </location>
</feature>
<dbReference type="SUPFAM" id="SSF55781">
    <property type="entry name" value="GAF domain-like"/>
    <property type="match status" value="1"/>
</dbReference>
<dbReference type="NCBIfam" id="TIGR00229">
    <property type="entry name" value="sensory_box"/>
    <property type="match status" value="3"/>
</dbReference>
<dbReference type="InterPro" id="IPR003018">
    <property type="entry name" value="GAF"/>
</dbReference>
<evidence type="ECO:0000256" key="6">
    <source>
        <dbReference type="ARBA" id="ARBA00022553"/>
    </source>
</evidence>
<evidence type="ECO:0000313" key="20">
    <source>
        <dbReference type="Proteomes" id="UP000010473"/>
    </source>
</evidence>
<keyword evidence="8 13" id="KW-0812">Transmembrane</keyword>
<keyword evidence="9 19" id="KW-0418">Kinase</keyword>
<dbReference type="Pfam" id="PF01590">
    <property type="entry name" value="GAF"/>
    <property type="match status" value="1"/>
</dbReference>
<dbReference type="InterPro" id="IPR000014">
    <property type="entry name" value="PAS"/>
</dbReference>
<dbReference type="FunFam" id="1.10.287.130:FF:000001">
    <property type="entry name" value="Two-component sensor histidine kinase"/>
    <property type="match status" value="1"/>
</dbReference>
<feature type="domain" description="PAS" evidence="16">
    <location>
        <begin position="439"/>
        <end position="488"/>
    </location>
</feature>
<dbReference type="SUPFAM" id="SSF55874">
    <property type="entry name" value="ATPase domain of HSP90 chaperone/DNA topoisomerase II/histidine kinase"/>
    <property type="match status" value="1"/>
</dbReference>
<dbReference type="SMART" id="SM00388">
    <property type="entry name" value="HisKA"/>
    <property type="match status" value="1"/>
</dbReference>
<evidence type="ECO:0000256" key="13">
    <source>
        <dbReference type="SAM" id="Phobius"/>
    </source>
</evidence>
<dbReference type="InterPro" id="IPR033479">
    <property type="entry name" value="dCache_1"/>
</dbReference>
<dbReference type="InterPro" id="IPR036890">
    <property type="entry name" value="HATPase_C_sf"/>
</dbReference>
<dbReference type="AlphaFoldDB" id="K9XT31"/>
<dbReference type="OrthoDB" id="518094at2"/>
<evidence type="ECO:0000256" key="12">
    <source>
        <dbReference type="ARBA" id="ARBA00023136"/>
    </source>
</evidence>
<feature type="domain" description="PAS" evidence="16">
    <location>
        <begin position="885"/>
        <end position="955"/>
    </location>
</feature>
<evidence type="ECO:0000256" key="4">
    <source>
        <dbReference type="ARBA" id="ARBA00012438"/>
    </source>
</evidence>
<evidence type="ECO:0000259" key="18">
    <source>
        <dbReference type="PROSITE" id="PS50885"/>
    </source>
</evidence>
<evidence type="ECO:0000256" key="7">
    <source>
        <dbReference type="ARBA" id="ARBA00022679"/>
    </source>
</evidence>
<dbReference type="InterPro" id="IPR003594">
    <property type="entry name" value="HATPase_dom"/>
</dbReference>
<dbReference type="SMART" id="SM00091">
    <property type="entry name" value="PAS"/>
    <property type="match status" value="3"/>
</dbReference>
<dbReference type="Gene3D" id="3.30.450.40">
    <property type="match status" value="1"/>
</dbReference>
<dbReference type="InterPro" id="IPR036097">
    <property type="entry name" value="HisK_dim/P_sf"/>
</dbReference>
<feature type="transmembrane region" description="Helical" evidence="13">
    <location>
        <begin position="357"/>
        <end position="376"/>
    </location>
</feature>
<dbReference type="eggNOG" id="COG5002">
    <property type="taxonomic scope" value="Bacteria"/>
</dbReference>
<keyword evidence="7" id="KW-0808">Transferase</keyword>
<dbReference type="RefSeq" id="WP_015192890.1">
    <property type="nucleotide sequence ID" value="NC_019748.1"/>
</dbReference>
<dbReference type="InterPro" id="IPR003660">
    <property type="entry name" value="HAMP_dom"/>
</dbReference>
<accession>K9XT31</accession>
<feature type="domain" description="PAC" evidence="17">
    <location>
        <begin position="639"/>
        <end position="691"/>
    </location>
</feature>
<dbReference type="HOGENOM" id="CLU_000445_114_10_3"/>
<evidence type="ECO:0000259" key="15">
    <source>
        <dbReference type="PROSITE" id="PS50109"/>
    </source>
</evidence>
<proteinExistence type="inferred from homology"/>
<evidence type="ECO:0000259" key="17">
    <source>
        <dbReference type="PROSITE" id="PS50113"/>
    </source>
</evidence>
<gene>
    <name evidence="19" type="ordered locus">Sta7437_1656</name>
</gene>
<evidence type="ECO:0000256" key="11">
    <source>
        <dbReference type="ARBA" id="ARBA00023012"/>
    </source>
</evidence>
<dbReference type="CDD" id="cd00130">
    <property type="entry name" value="PAS"/>
    <property type="match status" value="3"/>
</dbReference>
<dbReference type="Proteomes" id="UP000010473">
    <property type="component" value="Chromosome"/>
</dbReference>
<evidence type="ECO:0000259" key="14">
    <source>
        <dbReference type="PROSITE" id="PS50046"/>
    </source>
</evidence>
<dbReference type="SUPFAM" id="SSF158472">
    <property type="entry name" value="HAMP domain-like"/>
    <property type="match status" value="1"/>
</dbReference>
<feature type="domain" description="Phytochrome chromophore attachment site" evidence="14">
    <location>
        <begin position="711"/>
        <end position="854"/>
    </location>
</feature>
<dbReference type="InterPro" id="IPR001610">
    <property type="entry name" value="PAC"/>
</dbReference>
<comment type="subcellular location">
    <subcellularLocation>
        <location evidence="2">Cell membrane</location>
        <topology evidence="2">Multi-pass membrane protein</topology>
    </subcellularLocation>
</comment>
<keyword evidence="20" id="KW-1185">Reference proteome</keyword>
<dbReference type="KEGG" id="scs:Sta7437_1656"/>
<dbReference type="SMART" id="SM00086">
    <property type="entry name" value="PAC"/>
    <property type="match status" value="3"/>
</dbReference>
<dbReference type="SMART" id="SM00387">
    <property type="entry name" value="HATPase_c"/>
    <property type="match status" value="1"/>
</dbReference>
<dbReference type="GO" id="GO:0000155">
    <property type="term" value="F:phosphorelay sensor kinase activity"/>
    <property type="evidence" value="ECO:0007669"/>
    <property type="project" value="InterPro"/>
</dbReference>
<dbReference type="PANTHER" id="PTHR43304">
    <property type="entry name" value="PHYTOCHROME-LIKE PROTEIN CPH1"/>
    <property type="match status" value="1"/>
</dbReference>
<evidence type="ECO:0000313" key="19">
    <source>
        <dbReference type="EMBL" id="AFZ35219.1"/>
    </source>
</evidence>
<keyword evidence="10 13" id="KW-1133">Transmembrane helix</keyword>
<organism evidence="19 20">
    <name type="scientific">Stanieria cyanosphaera (strain ATCC 29371 / PCC 7437)</name>
    <dbReference type="NCBI Taxonomy" id="111780"/>
    <lineage>
        <taxon>Bacteria</taxon>
        <taxon>Bacillati</taxon>
        <taxon>Cyanobacteriota</taxon>
        <taxon>Cyanophyceae</taxon>
        <taxon>Pleurocapsales</taxon>
        <taxon>Dermocarpellaceae</taxon>
        <taxon>Stanieria</taxon>
    </lineage>
</organism>
<name>K9XT31_STAC7</name>
<dbReference type="SUPFAM" id="SSF55785">
    <property type="entry name" value="PYP-like sensor domain (PAS domain)"/>
    <property type="match status" value="3"/>
</dbReference>
<dbReference type="FunFam" id="3.30.565.10:FF:000006">
    <property type="entry name" value="Sensor histidine kinase WalK"/>
    <property type="match status" value="1"/>
</dbReference>
<dbReference type="SUPFAM" id="SSF47384">
    <property type="entry name" value="Homodimeric domain of signal transducing histidine kinase"/>
    <property type="match status" value="1"/>
</dbReference>
<dbReference type="InterPro" id="IPR013655">
    <property type="entry name" value="PAS_fold_3"/>
</dbReference>
<comment type="similarity">
    <text evidence="3">In the N-terminal section; belongs to the phytochrome family.</text>
</comment>
<dbReference type="Pfam" id="PF08447">
    <property type="entry name" value="PAS_3"/>
    <property type="match status" value="1"/>
</dbReference>
<dbReference type="InterPro" id="IPR029016">
    <property type="entry name" value="GAF-like_dom_sf"/>
</dbReference>
<evidence type="ECO:0000256" key="1">
    <source>
        <dbReference type="ARBA" id="ARBA00000085"/>
    </source>
</evidence>
<protein>
    <recommendedName>
        <fullName evidence="4">histidine kinase</fullName>
        <ecNumber evidence="4">2.7.13.3</ecNumber>
    </recommendedName>
</protein>
<dbReference type="Pfam" id="PF02743">
    <property type="entry name" value="dCache_1"/>
    <property type="match status" value="1"/>
</dbReference>
<dbReference type="Pfam" id="PF13426">
    <property type="entry name" value="PAS_9"/>
    <property type="match status" value="2"/>
</dbReference>
<evidence type="ECO:0000256" key="3">
    <source>
        <dbReference type="ARBA" id="ARBA00006402"/>
    </source>
</evidence>
<dbReference type="SMART" id="SM00065">
    <property type="entry name" value="GAF"/>
    <property type="match status" value="1"/>
</dbReference>
<keyword evidence="6" id="KW-0597">Phosphoprotein</keyword>
<dbReference type="SMART" id="SM00304">
    <property type="entry name" value="HAMP"/>
    <property type="match status" value="1"/>
</dbReference>
<comment type="catalytic activity">
    <reaction evidence="1">
        <text>ATP + protein L-histidine = ADP + protein N-phospho-L-histidine.</text>
        <dbReference type="EC" id="2.7.13.3"/>
    </reaction>
</comment>
<dbReference type="PANTHER" id="PTHR43304:SF1">
    <property type="entry name" value="PAC DOMAIN-CONTAINING PROTEIN"/>
    <property type="match status" value="1"/>
</dbReference>
<dbReference type="InterPro" id="IPR005467">
    <property type="entry name" value="His_kinase_dom"/>
</dbReference>
<dbReference type="Gene3D" id="1.10.287.130">
    <property type="match status" value="1"/>
</dbReference>
<dbReference type="PROSITE" id="PS50885">
    <property type="entry name" value="HAMP"/>
    <property type="match status" value="1"/>
</dbReference>
<dbReference type="InterPro" id="IPR004358">
    <property type="entry name" value="Sig_transdc_His_kin-like_C"/>
</dbReference>
<dbReference type="CDD" id="cd00082">
    <property type="entry name" value="HisKA"/>
    <property type="match status" value="1"/>
</dbReference>
<dbReference type="Pfam" id="PF00512">
    <property type="entry name" value="HisKA"/>
    <property type="match status" value="1"/>
</dbReference>
<dbReference type="InterPro" id="IPR035965">
    <property type="entry name" value="PAS-like_dom_sf"/>
</dbReference>
<dbReference type="eggNOG" id="COG2203">
    <property type="taxonomic scope" value="Bacteria"/>
</dbReference>
<evidence type="ECO:0000256" key="2">
    <source>
        <dbReference type="ARBA" id="ARBA00004651"/>
    </source>
</evidence>
<dbReference type="Pfam" id="PF00672">
    <property type="entry name" value="HAMP"/>
    <property type="match status" value="1"/>
</dbReference>
<dbReference type="eggNOG" id="COG2202">
    <property type="taxonomic scope" value="Bacteria"/>
</dbReference>
<dbReference type="InterPro" id="IPR016132">
    <property type="entry name" value="Phyto_chromo_attachment"/>
</dbReference>
<keyword evidence="12 13" id="KW-0472">Membrane</keyword>
<dbReference type="InterPro" id="IPR000700">
    <property type="entry name" value="PAS-assoc_C"/>
</dbReference>
<sequence>MPLALSQIFHRLIANVPLRWVLTIPFVLPTIGAVAIVGYLSYRDGQEAVEDLGHQLVAETNERVKQELETYLQTPVLINRLNVDAVARGQLDLQNIVALEAVLFARLQQFERVSAVLFASPQGTFRLVDRLPDLYLVVADPPRPEQILIYSLNSDGSRKELVRTNEGLDVRRDNPWYRRAVRTGKPGWSPIAQYGSLNFLTLDASQPVYDRTTKSLLGVFAVHIRLDYLSEFLHHLDISRSGRVIIMDRNGALIATSTEEQPYKFLAGTGYQRQFEQINIDESQDNLTRSLGKYLRKRPEILKSLERTRLLDFRYNGELQLVQIAPFQDQYGLNWQIVTVIPKSHFLKDIQENKRTTALLCLLTLGVALALGLVAADKLTASFARLSRVSRELAAGNLARRLPTDSSIYELNGLAQTFNQMADQLQQSFDRIQIALEESEEKFATVFRTSPDPMAIASLAEGRILEVNDSHVDFFGYSRAETIGRTVLVLNLWSNLDEREKFRALLHQQGSVRNLEAQLRTKSGEVRTVLVSAEVQTLEGQDCTIIVLRDISERKQAQAALQESETRFRQLAETVREGFFVYETKSDHYSYVNPAYAAIMGTPAQLFYQGMFHWLNNIHPDDCDHIEAGLLREHQGENFDEEYRFIRPNGEIRWLRSKAFPLRDETKTIVRIVGTVEDITERKQLEQSLRSQAEEERLITTITQNIRQSLDLKKILATTVIEVQQTLNAERVLIFRMNPDGSGQVIEEAVVPKYPVTDQMRWEDEHFPEDCYEYYRQGIPRIVPDVATDEWAKCLVEFMQEVGVKSKVVAPIVQVYEKSSTNAKVWGLLIVHACSHYRQWQESEVDFLQRIGNQLAIAINQANLYQQLQAELAERQQTEEAFRESEELFRRAFDDAPIGIALVSPTGQFLKANTYYCNLLEYSEEELLTLTFQNITHPTDLEADFEVFRQMMAGEIRSYHLEKRYITKQGIVIPVLLNAASIRDQDDRPLYCVGQIQDIRDRLKVERMKDEFISVVSHELRTPLTSIRGALGILGSGVFDNRPEKAKHMLQIAINNSDRLVRLVDDILSLERLESGKVQLVMEQCQVAELMQQAIDSLQALAERADLTLSVTPISATLWAAPDAIIQTLTNLLSNAIKFSSPGDTVWLKAEIGSGEWATANGQQFSDTQTPYILFTVKDRGRGIPEDKLEIIFEQFQQVDVSDSRQKGGTGLGLSICKRIVQQHGGRIWVESSLGEGSTFYFTLPIKEEND</sequence>
<dbReference type="eggNOG" id="COG5000">
    <property type="taxonomic scope" value="Bacteria"/>
</dbReference>
<dbReference type="PROSITE" id="PS50112">
    <property type="entry name" value="PAS"/>
    <property type="match status" value="3"/>
</dbReference>
<dbReference type="CDD" id="cd06225">
    <property type="entry name" value="HAMP"/>
    <property type="match status" value="1"/>
</dbReference>
<feature type="domain" description="PAC" evidence="17">
    <location>
        <begin position="513"/>
        <end position="563"/>
    </location>
</feature>
<feature type="domain" description="HAMP" evidence="18">
    <location>
        <begin position="377"/>
        <end position="430"/>
    </location>
</feature>
<evidence type="ECO:0000256" key="5">
    <source>
        <dbReference type="ARBA" id="ARBA00022475"/>
    </source>
</evidence>
<dbReference type="GO" id="GO:0005886">
    <property type="term" value="C:plasma membrane"/>
    <property type="evidence" value="ECO:0007669"/>
    <property type="project" value="UniProtKB-SubCell"/>
</dbReference>
<dbReference type="Gene3D" id="6.10.340.10">
    <property type="match status" value="1"/>
</dbReference>
<dbReference type="InterPro" id="IPR003661">
    <property type="entry name" value="HisK_dim/P_dom"/>
</dbReference>
<dbReference type="InterPro" id="IPR052162">
    <property type="entry name" value="Sensor_kinase/Photoreceptor"/>
</dbReference>
<dbReference type="Pfam" id="PF02518">
    <property type="entry name" value="HATPase_c"/>
    <property type="match status" value="1"/>
</dbReference>